<feature type="non-terminal residue" evidence="2">
    <location>
        <position position="207"/>
    </location>
</feature>
<dbReference type="EMBL" id="OW152822">
    <property type="protein sequence ID" value="CAH2037955.1"/>
    <property type="molecule type" value="Genomic_DNA"/>
</dbReference>
<evidence type="ECO:0000256" key="1">
    <source>
        <dbReference type="SAM" id="SignalP"/>
    </source>
</evidence>
<gene>
    <name evidence="2" type="ORF">IPOD504_LOCUS1393</name>
</gene>
<evidence type="ECO:0000313" key="2">
    <source>
        <dbReference type="EMBL" id="CAH2037955.1"/>
    </source>
</evidence>
<keyword evidence="1" id="KW-0732">Signal</keyword>
<name>A0ABN8HSH0_9NEOP</name>
<feature type="chain" id="PRO_5046058851" evidence="1">
    <location>
        <begin position="19"/>
        <end position="207"/>
    </location>
</feature>
<reference evidence="2" key="1">
    <citation type="submission" date="2022-03" db="EMBL/GenBank/DDBJ databases">
        <authorList>
            <person name="Martin H S."/>
        </authorList>
    </citation>
    <scope>NUCLEOTIDE SEQUENCE</scope>
</reference>
<feature type="signal peptide" evidence="1">
    <location>
        <begin position="1"/>
        <end position="18"/>
    </location>
</feature>
<accession>A0ABN8HSH0</accession>
<dbReference type="Proteomes" id="UP000837857">
    <property type="component" value="Chromosome 10"/>
</dbReference>
<organism evidence="2 3">
    <name type="scientific">Iphiclides podalirius</name>
    <name type="common">scarce swallowtail</name>
    <dbReference type="NCBI Taxonomy" id="110791"/>
    <lineage>
        <taxon>Eukaryota</taxon>
        <taxon>Metazoa</taxon>
        <taxon>Ecdysozoa</taxon>
        <taxon>Arthropoda</taxon>
        <taxon>Hexapoda</taxon>
        <taxon>Insecta</taxon>
        <taxon>Pterygota</taxon>
        <taxon>Neoptera</taxon>
        <taxon>Endopterygota</taxon>
        <taxon>Lepidoptera</taxon>
        <taxon>Glossata</taxon>
        <taxon>Ditrysia</taxon>
        <taxon>Papilionoidea</taxon>
        <taxon>Papilionidae</taxon>
        <taxon>Papilioninae</taxon>
        <taxon>Iphiclides</taxon>
    </lineage>
</organism>
<keyword evidence="3" id="KW-1185">Reference proteome</keyword>
<proteinExistence type="predicted"/>
<protein>
    <submittedName>
        <fullName evidence="2">Uncharacterized protein</fullName>
    </submittedName>
</protein>
<evidence type="ECO:0000313" key="3">
    <source>
        <dbReference type="Proteomes" id="UP000837857"/>
    </source>
</evidence>
<sequence>MRLLVCLLCCLHRQYATAEIRGSVLVNKFQHSLHTLYWWLIKVQPVGKTVEKSFVPLTEIPLPRIKAPHGRRHMEDECTKKPGWMEVHDGPRIDIVGDYYDEDAAKTVATVIIPDHIDSKHFEVTTQVPYLTVGHIEAIGYHPSTVRSEHPSECEKIYQDHLEELYSDESADYSEESLEMARMPLFPGGSPLAADDRGLDHIYSDLD</sequence>